<feature type="domain" description="Starch synthase catalytic" evidence="9">
    <location>
        <begin position="2"/>
        <end position="231"/>
    </location>
</feature>
<dbReference type="SUPFAM" id="SSF53756">
    <property type="entry name" value="UDP-Glycosyltransferase/glycogen phosphorylase"/>
    <property type="match status" value="1"/>
</dbReference>
<evidence type="ECO:0000259" key="9">
    <source>
        <dbReference type="Pfam" id="PF08323"/>
    </source>
</evidence>
<comment type="pathway">
    <text evidence="7">Glycan biosynthesis; glycogen biosynthesis.</text>
</comment>
<evidence type="ECO:0000256" key="4">
    <source>
        <dbReference type="ARBA" id="ARBA00022676"/>
    </source>
</evidence>
<dbReference type="Gene3D" id="3.40.50.2000">
    <property type="entry name" value="Glycogen Phosphorylase B"/>
    <property type="match status" value="2"/>
</dbReference>
<dbReference type="GeneID" id="41338698"/>
<dbReference type="SMR" id="A0A553IIJ8"/>
<dbReference type="GO" id="GO:0005978">
    <property type="term" value="P:glycogen biosynthetic process"/>
    <property type="evidence" value="ECO:0007669"/>
    <property type="project" value="UniProtKB-UniRule"/>
</dbReference>
<dbReference type="UniPathway" id="UPA00164"/>
<proteinExistence type="inferred from homology"/>
<keyword evidence="5 7" id="KW-0808">Transferase</keyword>
<dbReference type="HAMAP" id="MF_00484">
    <property type="entry name" value="Glycogen_synth"/>
    <property type="match status" value="1"/>
</dbReference>
<dbReference type="Pfam" id="PF00534">
    <property type="entry name" value="Glycos_transf_1"/>
    <property type="match status" value="1"/>
</dbReference>
<feature type="binding site" evidence="7">
    <location>
        <position position="15"/>
    </location>
    <ligand>
        <name>ADP-alpha-D-glucose</name>
        <dbReference type="ChEBI" id="CHEBI:57498"/>
    </ligand>
</feature>
<reference evidence="10 11" key="1">
    <citation type="submission" date="2019-07" db="EMBL/GenBank/DDBJ databases">
        <title>Genome sequence of Acholeplasma laidlawii strain with increased resistance to erythromycin.</title>
        <authorList>
            <person name="Medvedeva E.S."/>
            <person name="Baranova N.B."/>
            <person name="Siniagina M.N."/>
            <person name="Mouzykantov A."/>
            <person name="Chernova O.A."/>
            <person name="Chernov V.M."/>
        </authorList>
    </citation>
    <scope>NUCLEOTIDE SEQUENCE [LARGE SCALE GENOMIC DNA]</scope>
    <source>
        <strain evidence="10 11">PG8REry</strain>
    </source>
</reference>
<dbReference type="EC" id="2.4.1.21" evidence="7"/>
<organism evidence="10 11">
    <name type="scientific">Acholeplasma laidlawii</name>
    <dbReference type="NCBI Taxonomy" id="2148"/>
    <lineage>
        <taxon>Bacteria</taxon>
        <taxon>Bacillati</taxon>
        <taxon>Mycoplasmatota</taxon>
        <taxon>Mollicutes</taxon>
        <taxon>Acholeplasmatales</taxon>
        <taxon>Acholeplasmataceae</taxon>
        <taxon>Acholeplasma</taxon>
    </lineage>
</organism>
<accession>A0A553IIJ8</accession>
<evidence type="ECO:0000313" key="11">
    <source>
        <dbReference type="Proteomes" id="UP000315938"/>
    </source>
</evidence>
<dbReference type="OMA" id="TWCPWYM"/>
<protein>
    <recommendedName>
        <fullName evidence="7">Glycogen synthase</fullName>
        <ecNumber evidence="7">2.4.1.21</ecNumber>
    </recommendedName>
    <alternativeName>
        <fullName evidence="7">Starch [bacterial glycogen] synthase</fullName>
    </alternativeName>
</protein>
<dbReference type="Pfam" id="PF08323">
    <property type="entry name" value="Glyco_transf_5"/>
    <property type="match status" value="1"/>
</dbReference>
<dbReference type="InterPro" id="IPR001296">
    <property type="entry name" value="Glyco_trans_1"/>
</dbReference>
<dbReference type="RefSeq" id="WP_012242467.1">
    <property type="nucleotide sequence ID" value="NZ_JACAOE010000001.1"/>
</dbReference>
<evidence type="ECO:0000259" key="8">
    <source>
        <dbReference type="Pfam" id="PF00534"/>
    </source>
</evidence>
<comment type="catalytic activity">
    <reaction evidence="1 7">
        <text>[(1-&gt;4)-alpha-D-glucosyl](n) + ADP-alpha-D-glucose = [(1-&gt;4)-alpha-D-glucosyl](n+1) + ADP + H(+)</text>
        <dbReference type="Rhea" id="RHEA:18189"/>
        <dbReference type="Rhea" id="RHEA-COMP:9584"/>
        <dbReference type="Rhea" id="RHEA-COMP:9587"/>
        <dbReference type="ChEBI" id="CHEBI:15378"/>
        <dbReference type="ChEBI" id="CHEBI:15444"/>
        <dbReference type="ChEBI" id="CHEBI:57498"/>
        <dbReference type="ChEBI" id="CHEBI:456216"/>
        <dbReference type="EC" id="2.4.1.21"/>
    </reaction>
</comment>
<evidence type="ECO:0000256" key="5">
    <source>
        <dbReference type="ARBA" id="ARBA00022679"/>
    </source>
</evidence>
<dbReference type="PANTHER" id="PTHR45825">
    <property type="entry name" value="GRANULE-BOUND STARCH SYNTHASE 1, CHLOROPLASTIC/AMYLOPLASTIC"/>
    <property type="match status" value="1"/>
</dbReference>
<comment type="caution">
    <text evidence="10">The sequence shown here is derived from an EMBL/GenBank/DDBJ whole genome shotgun (WGS) entry which is preliminary data.</text>
</comment>
<dbReference type="PANTHER" id="PTHR45825:SF11">
    <property type="entry name" value="ALPHA AMYLASE DOMAIN-CONTAINING PROTEIN"/>
    <property type="match status" value="1"/>
</dbReference>
<dbReference type="GO" id="GO:0009011">
    <property type="term" value="F:alpha-1,4-glucan glucosyltransferase (ADP-glucose donor) activity"/>
    <property type="evidence" value="ECO:0007669"/>
    <property type="project" value="UniProtKB-UniRule"/>
</dbReference>
<evidence type="ECO:0000256" key="3">
    <source>
        <dbReference type="ARBA" id="ARBA00010281"/>
    </source>
</evidence>
<gene>
    <name evidence="7" type="primary">glgA</name>
    <name evidence="10" type="ORF">FNV44_03025</name>
</gene>
<dbReference type="GO" id="GO:0004373">
    <property type="term" value="F:alpha-1,4-glucan glucosyltransferase (UDP-glucose donor) activity"/>
    <property type="evidence" value="ECO:0007669"/>
    <property type="project" value="InterPro"/>
</dbReference>
<feature type="domain" description="Glycosyl transferase family 1" evidence="8">
    <location>
        <begin position="281"/>
        <end position="442"/>
    </location>
</feature>
<comment type="similarity">
    <text evidence="3 7">Belongs to the glycosyltransferase 1 family. Bacterial/plant glycogen synthase subfamily.</text>
</comment>
<keyword evidence="6 7" id="KW-0320">Glycogen biosynthesis</keyword>
<dbReference type="NCBIfam" id="TIGR02095">
    <property type="entry name" value="glgA"/>
    <property type="match status" value="1"/>
</dbReference>
<evidence type="ECO:0000313" key="10">
    <source>
        <dbReference type="EMBL" id="TRY00032.1"/>
    </source>
</evidence>
<dbReference type="Proteomes" id="UP000315938">
    <property type="component" value="Unassembled WGS sequence"/>
</dbReference>
<dbReference type="InterPro" id="IPR011835">
    <property type="entry name" value="GS/SS"/>
</dbReference>
<evidence type="ECO:0000256" key="2">
    <source>
        <dbReference type="ARBA" id="ARBA00002764"/>
    </source>
</evidence>
<name>A0A553IIJ8_ACHLA</name>
<evidence type="ECO:0000256" key="1">
    <source>
        <dbReference type="ARBA" id="ARBA00001478"/>
    </source>
</evidence>
<dbReference type="AlphaFoldDB" id="A0A553IIJ8"/>
<dbReference type="InterPro" id="IPR013534">
    <property type="entry name" value="Starch_synth_cat_dom"/>
</dbReference>
<sequence>MKILFCSSEAFPFSKTGGLADMAYFLPKSINVLGHEIVVITPYYEGIKKHHETMTYLGTKTIYMGHGEVVVNYYKLVYESITYIFVQNMHYFEREGLYGYHDDAERFAAFSYAILESLDIIEFYPDILHINDWQTSMIPYLLDKHYRHQSFNYFRIHTLLTIHNLQYQGDFDKDVAKFFNTDFDYTYIHFDRVNYLKAGIERATKINTVSPTYSKEVMTREYGFSLDGSLQNRINDFSGILNGIDDQNTFNPKTDKYLIKTYSVSNHKSGKNLNKQFLLEHFGLDKNLDEPLIAYVGRLADQKGLGLMEYCLEEVIQYSNAKFILMGSGDKAYEDYFRYLTYKYPNKVGNYIGFNEKIAHIIYGASDIFMMPSRFEPCGLGQMIAMKYGSLPIVRETGGLKDSVIPYNKYTQEGTGFSFKNYDSYDLKEKLFEAINLYNEDKKTWQILVKQAMKSDFGLNQMARAYEELYKNIIGEKI</sequence>
<evidence type="ECO:0000256" key="7">
    <source>
        <dbReference type="HAMAP-Rule" id="MF_00484"/>
    </source>
</evidence>
<dbReference type="EMBL" id="VKID01000001">
    <property type="protein sequence ID" value="TRY00032.1"/>
    <property type="molecule type" value="Genomic_DNA"/>
</dbReference>
<evidence type="ECO:0000256" key="6">
    <source>
        <dbReference type="ARBA" id="ARBA00023056"/>
    </source>
</evidence>
<dbReference type="CDD" id="cd03791">
    <property type="entry name" value="GT5_Glycogen_synthase_DULL1-like"/>
    <property type="match status" value="1"/>
</dbReference>
<comment type="function">
    <text evidence="2 7">Synthesizes alpha-1,4-glucan chains using ADP-glucose.</text>
</comment>
<keyword evidence="4 7" id="KW-0328">Glycosyltransferase</keyword>